<dbReference type="SUPFAM" id="SSF55347">
    <property type="entry name" value="Glyceraldehyde-3-phosphate dehydrogenase-like, C-terminal domain"/>
    <property type="match status" value="1"/>
</dbReference>
<dbReference type="RefSeq" id="WP_074765396.1">
    <property type="nucleotide sequence ID" value="NZ_FNWO01000002.1"/>
</dbReference>
<keyword evidence="8 12" id="KW-0521">NADP</keyword>
<feature type="binding site" evidence="12">
    <location>
        <position position="106"/>
    </location>
    <ligand>
        <name>NADPH</name>
        <dbReference type="ChEBI" id="CHEBI:57783"/>
    </ligand>
</feature>
<evidence type="ECO:0000256" key="10">
    <source>
        <dbReference type="ARBA" id="ARBA00023167"/>
    </source>
</evidence>
<feature type="active site" description="Proton donor" evidence="11">
    <location>
        <position position="206"/>
    </location>
</feature>
<comment type="pathway">
    <text evidence="1">Amino-acid biosynthesis; L-threonine biosynthesis; L-threonine from L-aspartate: step 3/5.</text>
</comment>
<dbReference type="InterPro" id="IPR002912">
    <property type="entry name" value="ACT_dom"/>
</dbReference>
<evidence type="ECO:0000256" key="4">
    <source>
        <dbReference type="ARBA" id="ARBA00013213"/>
    </source>
</evidence>
<reference evidence="16" key="1">
    <citation type="submission" date="2016-10" db="EMBL/GenBank/DDBJ databases">
        <authorList>
            <person name="Varghese N."/>
            <person name="Submissions S."/>
        </authorList>
    </citation>
    <scope>NUCLEOTIDE SEQUENCE [LARGE SCALE GENOMIC DNA]</scope>
    <source>
        <strain evidence="16">DSM 13234</strain>
    </source>
</reference>
<dbReference type="Pfam" id="PF03447">
    <property type="entry name" value="NAD_binding_3"/>
    <property type="match status" value="1"/>
</dbReference>
<evidence type="ECO:0000313" key="16">
    <source>
        <dbReference type="Proteomes" id="UP000182983"/>
    </source>
</evidence>
<dbReference type="CDD" id="cd04881">
    <property type="entry name" value="ACT_HSDH-Hom"/>
    <property type="match status" value="1"/>
</dbReference>
<dbReference type="AlphaFoldDB" id="A0A1H6H0Y0"/>
<dbReference type="InterPro" id="IPR019811">
    <property type="entry name" value="HDH_CS"/>
</dbReference>
<dbReference type="InterPro" id="IPR001342">
    <property type="entry name" value="HDH_cat"/>
</dbReference>
<dbReference type="SUPFAM" id="SSF55021">
    <property type="entry name" value="ACT-like"/>
    <property type="match status" value="1"/>
</dbReference>
<protein>
    <recommendedName>
        <fullName evidence="5">Homoserine dehydrogenase</fullName>
        <ecNumber evidence="4">1.1.1.3</ecNumber>
    </recommendedName>
</protein>
<comment type="similarity">
    <text evidence="3 13">Belongs to the homoserine dehydrogenase family.</text>
</comment>
<evidence type="ECO:0000256" key="12">
    <source>
        <dbReference type="PIRSR" id="PIRSR000098-2"/>
    </source>
</evidence>
<dbReference type="Gene3D" id="3.30.70.260">
    <property type="match status" value="1"/>
</dbReference>
<dbReference type="Proteomes" id="UP000182983">
    <property type="component" value="Unassembled WGS sequence"/>
</dbReference>
<dbReference type="GO" id="GO:0050661">
    <property type="term" value="F:NADP binding"/>
    <property type="evidence" value="ECO:0007669"/>
    <property type="project" value="InterPro"/>
</dbReference>
<evidence type="ECO:0000256" key="8">
    <source>
        <dbReference type="ARBA" id="ARBA00022857"/>
    </source>
</evidence>
<dbReference type="Pfam" id="PF01842">
    <property type="entry name" value="ACT"/>
    <property type="match status" value="1"/>
</dbReference>
<organism evidence="15 16">
    <name type="scientific">Magnetospirillum fulvum</name>
    <name type="common">Rhodospirillum fulvum</name>
    <dbReference type="NCBI Taxonomy" id="1082"/>
    <lineage>
        <taxon>Bacteria</taxon>
        <taxon>Pseudomonadati</taxon>
        <taxon>Pseudomonadota</taxon>
        <taxon>Alphaproteobacteria</taxon>
        <taxon>Rhodospirillales</taxon>
        <taxon>Rhodospirillaceae</taxon>
        <taxon>Magnetospirillum</taxon>
    </lineage>
</organism>
<feature type="binding site" evidence="12">
    <location>
        <begin position="11"/>
        <end position="18"/>
    </location>
    <ligand>
        <name>NADP(+)</name>
        <dbReference type="ChEBI" id="CHEBI:58349"/>
    </ligand>
</feature>
<dbReference type="EMBL" id="FNWO01000002">
    <property type="protein sequence ID" value="SEH27774.1"/>
    <property type="molecule type" value="Genomic_DNA"/>
</dbReference>
<dbReference type="PANTHER" id="PTHR43331">
    <property type="entry name" value="HOMOSERINE DEHYDROGENASE"/>
    <property type="match status" value="1"/>
</dbReference>
<dbReference type="Pfam" id="PF00742">
    <property type="entry name" value="Homoserine_dh"/>
    <property type="match status" value="1"/>
</dbReference>
<sequence length="433" mass="45475">MTSTPLKIAIAGLGTVGGGTVELLTEQADLLAGRAGRRLEIVAASALERPAGLALDGVQFFTDARVLAREAEYDVLVELIGGASGVALDVVRAALERGKSVVTANKAMIAHHGVELARLAEQTGANIGFEASVGGGIPIIKSLREGLAGNRVTKVMGILNGTCNFILSTMQDTGRDFADVLAEAQALGYAEADPTFDIDGIDTAHKLAILASLAFAMPVSIDAVTCEGIRHVSALDIRYAQELGYRIKLLGVATISDINGEMAVECRVYPAMVPLSFPLAHVGGPFNAIVTEGDFVGRTVLEGRGAGARPTASAVVADLMDLATGRVGPTFGVPVDRLEPRPTAPRGTGRSAWYIRLMVRDEPGVFADIAAALRDEKVSMEQIIQRGRAPNQTVPVVMTVHETDEAAMLRAVARINGLSSVAEPPRLIRIESL</sequence>
<dbReference type="SUPFAM" id="SSF51735">
    <property type="entry name" value="NAD(P)-binding Rossmann-fold domains"/>
    <property type="match status" value="1"/>
</dbReference>
<dbReference type="PANTHER" id="PTHR43331:SF1">
    <property type="entry name" value="HOMOSERINE DEHYDROGENASE"/>
    <property type="match status" value="1"/>
</dbReference>
<feature type="binding site" evidence="12">
    <location>
        <position position="191"/>
    </location>
    <ligand>
        <name>L-homoserine</name>
        <dbReference type="ChEBI" id="CHEBI:57476"/>
    </ligand>
</feature>
<dbReference type="OrthoDB" id="9808167at2"/>
<evidence type="ECO:0000256" key="13">
    <source>
        <dbReference type="RuleBase" id="RU004171"/>
    </source>
</evidence>
<evidence type="ECO:0000256" key="7">
    <source>
        <dbReference type="ARBA" id="ARBA00022697"/>
    </source>
</evidence>
<accession>A0A1H6H0Y0</accession>
<keyword evidence="16" id="KW-1185">Reference proteome</keyword>
<dbReference type="NCBIfam" id="NF004976">
    <property type="entry name" value="PRK06349.1"/>
    <property type="match status" value="1"/>
</dbReference>
<evidence type="ECO:0000259" key="14">
    <source>
        <dbReference type="PROSITE" id="PS51671"/>
    </source>
</evidence>
<dbReference type="UniPathway" id="UPA00051">
    <property type="reaction ID" value="UER00465"/>
</dbReference>
<name>A0A1H6H0Y0_MAGFU</name>
<keyword evidence="6" id="KW-0028">Amino-acid biosynthesis</keyword>
<dbReference type="GO" id="GO:0009086">
    <property type="term" value="P:methionine biosynthetic process"/>
    <property type="evidence" value="ECO:0007669"/>
    <property type="project" value="UniProtKB-KW"/>
</dbReference>
<dbReference type="InterPro" id="IPR036291">
    <property type="entry name" value="NAD(P)-bd_dom_sf"/>
</dbReference>
<evidence type="ECO:0000256" key="6">
    <source>
        <dbReference type="ARBA" id="ARBA00022605"/>
    </source>
</evidence>
<evidence type="ECO:0000256" key="9">
    <source>
        <dbReference type="ARBA" id="ARBA00023002"/>
    </source>
</evidence>
<gene>
    <name evidence="15" type="ORF">SAMN04244559_00593</name>
</gene>
<evidence type="ECO:0000313" key="15">
    <source>
        <dbReference type="EMBL" id="SEH27774.1"/>
    </source>
</evidence>
<evidence type="ECO:0000256" key="3">
    <source>
        <dbReference type="ARBA" id="ARBA00006753"/>
    </source>
</evidence>
<dbReference type="GO" id="GO:0004412">
    <property type="term" value="F:homoserine dehydrogenase activity"/>
    <property type="evidence" value="ECO:0007669"/>
    <property type="project" value="UniProtKB-EC"/>
</dbReference>
<keyword evidence="10" id="KW-0486">Methionine biosynthesis</keyword>
<evidence type="ECO:0000256" key="11">
    <source>
        <dbReference type="PIRSR" id="PIRSR000098-1"/>
    </source>
</evidence>
<comment type="pathway">
    <text evidence="2">Amino-acid biosynthesis; L-methionine biosynthesis via de novo pathway; L-homoserine from L-aspartate: step 3/3.</text>
</comment>
<dbReference type="PROSITE" id="PS51671">
    <property type="entry name" value="ACT"/>
    <property type="match status" value="1"/>
</dbReference>
<dbReference type="Gene3D" id="3.30.360.10">
    <property type="entry name" value="Dihydrodipicolinate Reductase, domain 2"/>
    <property type="match status" value="1"/>
</dbReference>
<evidence type="ECO:0000256" key="5">
    <source>
        <dbReference type="ARBA" id="ARBA00013376"/>
    </source>
</evidence>
<dbReference type="UniPathway" id="UPA00050">
    <property type="reaction ID" value="UER00063"/>
</dbReference>
<proteinExistence type="inferred from homology"/>
<keyword evidence="9" id="KW-0560">Oxidoreductase</keyword>
<dbReference type="PROSITE" id="PS01042">
    <property type="entry name" value="HOMOSER_DHGENASE"/>
    <property type="match status" value="1"/>
</dbReference>
<evidence type="ECO:0000256" key="2">
    <source>
        <dbReference type="ARBA" id="ARBA00005062"/>
    </source>
</evidence>
<dbReference type="FunFam" id="3.30.360.10:FF:000005">
    <property type="entry name" value="Homoserine dehydrogenase"/>
    <property type="match status" value="1"/>
</dbReference>
<keyword evidence="7" id="KW-0791">Threonine biosynthesis</keyword>
<feature type="domain" description="ACT" evidence="14">
    <location>
        <begin position="354"/>
        <end position="429"/>
    </location>
</feature>
<dbReference type="GO" id="GO:0009088">
    <property type="term" value="P:threonine biosynthetic process"/>
    <property type="evidence" value="ECO:0007669"/>
    <property type="project" value="UniProtKB-UniPathway"/>
</dbReference>
<dbReference type="InterPro" id="IPR005106">
    <property type="entry name" value="Asp/hSer_DH_NAD-bd"/>
</dbReference>
<evidence type="ECO:0000256" key="1">
    <source>
        <dbReference type="ARBA" id="ARBA00005056"/>
    </source>
</evidence>
<dbReference type="PIRSF" id="PIRSF000098">
    <property type="entry name" value="Homoser_dehydrog"/>
    <property type="match status" value="1"/>
</dbReference>
<dbReference type="InterPro" id="IPR045865">
    <property type="entry name" value="ACT-like_dom_sf"/>
</dbReference>
<dbReference type="EC" id="1.1.1.3" evidence="4"/>
<dbReference type="InterPro" id="IPR016204">
    <property type="entry name" value="HDH"/>
</dbReference>
<dbReference type="Gene3D" id="3.40.50.720">
    <property type="entry name" value="NAD(P)-binding Rossmann-like Domain"/>
    <property type="match status" value="1"/>
</dbReference>